<dbReference type="Proteomes" id="UP000028640">
    <property type="component" value="Unassembled WGS sequence"/>
</dbReference>
<dbReference type="GO" id="GO:0005829">
    <property type="term" value="C:cytosol"/>
    <property type="evidence" value="ECO:0007669"/>
    <property type="project" value="TreeGrafter"/>
</dbReference>
<sequence>MKKLTLYYGRQGNNALTKLVHYLRQPVREDSVTLMALPENTLHVKQLATRNTLWFNPLGGSMEEIITQLCMVINAANPLRLEIHIDLLASKDDLLLLLKQLWSRFGRQRLQLCLYDDSVPGIDERIAIAHLPKDKLRQAENVYTQALEQSLTAENPIVSAQNWNPLLNYLWHRLCPASYHLTDENLLRFYDIPFFNRLLKLTPRATPLTAEQQQTLQQLAAPQAFVNSPSLLPYTPSNAQFIKLHASMGDLVFGLGAIKALWQQQTQPRVLITSKAYHPLALANPYVDEVWDVDSVTTEQYFQLRFAQEQQRYQIWGKWEHFISGLHMTDAFLGKAAQRVSAEDKTVELETSQRDSQTVDDFMAEHQLDGQRVVLLHPNIGAPNRTWPASQWRDIAHMMLEDGWQVVVIGSSHNKYAYKQMLALDNPQLVSAVDRFSVFETLELMKRCNLLIATDSGPIALASATDIAICGIYSILPGERRLPYRHGVAGWNALAINLGCQYSPCADLMLEPAFYQDVLKQPYVRPTGASFADWCPNAEQYGCLKHYSAQQLFADVKRFVASKDFIPHPPA</sequence>
<dbReference type="InterPro" id="IPR043078">
    <property type="entry name" value="Sialyltransferase_N"/>
</dbReference>
<dbReference type="InterPro" id="IPR051199">
    <property type="entry name" value="LPS_LOS_Heptosyltrfase"/>
</dbReference>
<organism evidence="3 4">
    <name type="scientific">Ewingella americana (strain ATCC 33852 / DSM 4580 / CCUG 14506 / JCM 5911 / LMG 7869 / NCTC 12157 / CDC 1468-78)</name>
    <dbReference type="NCBI Taxonomy" id="910964"/>
    <lineage>
        <taxon>Bacteria</taxon>
        <taxon>Pseudomonadati</taxon>
        <taxon>Pseudomonadota</taxon>
        <taxon>Gammaproteobacteria</taxon>
        <taxon>Enterobacterales</taxon>
        <taxon>Yersiniaceae</taxon>
        <taxon>Ewingella</taxon>
    </lineage>
</organism>
<dbReference type="GO" id="GO:0009244">
    <property type="term" value="P:lipopolysaccharide core region biosynthetic process"/>
    <property type="evidence" value="ECO:0007669"/>
    <property type="project" value="TreeGrafter"/>
</dbReference>
<dbReference type="PANTHER" id="PTHR30160">
    <property type="entry name" value="TETRAACYLDISACCHARIDE 4'-KINASE-RELATED"/>
    <property type="match status" value="1"/>
</dbReference>
<dbReference type="SUPFAM" id="SSF53756">
    <property type="entry name" value="UDP-Glycosyltransferase/glycogen phosphorylase"/>
    <property type="match status" value="2"/>
</dbReference>
<evidence type="ECO:0000256" key="1">
    <source>
        <dbReference type="ARBA" id="ARBA00022676"/>
    </source>
</evidence>
<protein>
    <submittedName>
        <fullName evidence="3">Family 9 glycosyltransferase</fullName>
        <ecNumber evidence="3">2.4.-.-</ecNumber>
    </submittedName>
</protein>
<dbReference type="EMBL" id="JMPJ01000054">
    <property type="protein sequence ID" value="KFC80458.1"/>
    <property type="molecule type" value="Genomic_DNA"/>
</dbReference>
<comment type="caution">
    <text evidence="3">The sequence shown here is derived from an EMBL/GenBank/DDBJ whole genome shotgun (WGS) entry which is preliminary data.</text>
</comment>
<dbReference type="EC" id="2.4.-.-" evidence="3"/>
<dbReference type="Gene3D" id="3.40.50.2000">
    <property type="entry name" value="Glycogen Phosphorylase B"/>
    <property type="match status" value="1"/>
</dbReference>
<dbReference type="Pfam" id="PF01075">
    <property type="entry name" value="Glyco_transf_9"/>
    <property type="match status" value="1"/>
</dbReference>
<keyword evidence="1 3" id="KW-0328">Glycosyltransferase</keyword>
<gene>
    <name evidence="3" type="ORF">GEAM_2286</name>
</gene>
<keyword evidence="2 3" id="KW-0808">Transferase</keyword>
<dbReference type="GeneID" id="78380624"/>
<keyword evidence="4" id="KW-1185">Reference proteome</keyword>
<dbReference type="InterPro" id="IPR002201">
    <property type="entry name" value="Glyco_trans_9"/>
</dbReference>
<reference evidence="3 4" key="1">
    <citation type="submission" date="2014-05" db="EMBL/GenBank/DDBJ databases">
        <title>ATOL: Assembling a taxonomically balanced genome-scale reconstruction of the evolutionary history of the Enterobacteriaceae.</title>
        <authorList>
            <person name="Plunkett G.III."/>
            <person name="Neeno-Eckwall E.C."/>
            <person name="Glasner J.D."/>
            <person name="Perna N.T."/>
        </authorList>
    </citation>
    <scope>NUCLEOTIDE SEQUENCE [LARGE SCALE GENOMIC DNA]</scope>
    <source>
        <strain evidence="3 4">ATCC 33852</strain>
    </source>
</reference>
<dbReference type="eggNOG" id="COG0859">
    <property type="taxonomic scope" value="Bacteria"/>
</dbReference>
<evidence type="ECO:0000256" key="2">
    <source>
        <dbReference type="ARBA" id="ARBA00022679"/>
    </source>
</evidence>
<dbReference type="Gene3D" id="3.40.50.11120">
    <property type="entry name" value="Sialyltransferase, N-terminal GT-B Rossman nucleotide-binding domain"/>
    <property type="match status" value="1"/>
</dbReference>
<name>A0A085G9R3_EWIA3</name>
<dbReference type="PANTHER" id="PTHR30160:SF7">
    <property type="entry name" value="ADP-HEPTOSE--LPS HEPTOSYLTRANSFERASE 2"/>
    <property type="match status" value="1"/>
</dbReference>
<dbReference type="AlphaFoldDB" id="A0A085G9R3"/>
<dbReference type="RefSeq" id="WP_034791551.1">
    <property type="nucleotide sequence ID" value="NZ_JMPJ01000054.1"/>
</dbReference>
<dbReference type="STRING" id="910964.GEAM_2286"/>
<evidence type="ECO:0000313" key="3">
    <source>
        <dbReference type="EMBL" id="KFC80458.1"/>
    </source>
</evidence>
<dbReference type="CDD" id="cd03789">
    <property type="entry name" value="GT9_LPS_heptosyltransferase"/>
    <property type="match status" value="1"/>
</dbReference>
<dbReference type="GO" id="GO:0008713">
    <property type="term" value="F:ADP-heptose-lipopolysaccharide heptosyltransferase activity"/>
    <property type="evidence" value="ECO:0007669"/>
    <property type="project" value="TreeGrafter"/>
</dbReference>
<accession>A0A085G9R3</accession>
<proteinExistence type="predicted"/>
<evidence type="ECO:0000313" key="4">
    <source>
        <dbReference type="Proteomes" id="UP000028640"/>
    </source>
</evidence>
<dbReference type="OrthoDB" id="6597874at2"/>